<dbReference type="PANTHER" id="PTHR12858">
    <property type="entry name" value="RIBOSOME BIOGENESIS PROTEIN"/>
    <property type="match status" value="1"/>
</dbReference>
<dbReference type="SMART" id="SM00785">
    <property type="entry name" value="AARP2CN"/>
    <property type="match status" value="1"/>
</dbReference>
<dbReference type="GO" id="GO:0000479">
    <property type="term" value="P:endonucleolytic cleavage of tricistronic rRNA transcript (SSU-rRNA, 5.8S rRNA, LSU-rRNA)"/>
    <property type="evidence" value="ECO:0007669"/>
    <property type="project" value="TreeGrafter"/>
</dbReference>
<feature type="compositionally biased region" description="Basic and acidic residues" evidence="11">
    <location>
        <begin position="27"/>
        <end position="37"/>
    </location>
</feature>
<dbReference type="PROSITE" id="PS51203">
    <property type="entry name" value="CS"/>
    <property type="match status" value="1"/>
</dbReference>
<feature type="region of interest" description="Disordered" evidence="11">
    <location>
        <begin position="1731"/>
        <end position="1848"/>
    </location>
</feature>
<evidence type="ECO:0000313" key="15">
    <source>
        <dbReference type="Proteomes" id="UP000663828"/>
    </source>
</evidence>
<dbReference type="GO" id="GO:0032040">
    <property type="term" value="C:small-subunit processome"/>
    <property type="evidence" value="ECO:0007669"/>
    <property type="project" value="UniProtKB-ARBA"/>
</dbReference>
<feature type="compositionally biased region" description="Acidic residues" evidence="11">
    <location>
        <begin position="816"/>
        <end position="834"/>
    </location>
</feature>
<dbReference type="InterPro" id="IPR012948">
    <property type="entry name" value="AARP2CN"/>
</dbReference>
<evidence type="ECO:0000256" key="9">
    <source>
        <dbReference type="ARBA" id="ARBA00049117"/>
    </source>
</evidence>
<evidence type="ECO:0000256" key="6">
    <source>
        <dbReference type="ARBA" id="ARBA00022840"/>
    </source>
</evidence>
<feature type="region of interest" description="Disordered" evidence="11">
    <location>
        <begin position="1604"/>
        <end position="1644"/>
    </location>
</feature>
<feature type="compositionally biased region" description="Polar residues" evidence="11">
    <location>
        <begin position="1488"/>
        <end position="1498"/>
    </location>
</feature>
<dbReference type="GO" id="GO:0005525">
    <property type="term" value="F:GTP binding"/>
    <property type="evidence" value="ECO:0007669"/>
    <property type="project" value="UniProtKB-KW"/>
</dbReference>
<dbReference type="Pfam" id="PF04950">
    <property type="entry name" value="RIBIOP_C"/>
    <property type="match status" value="1"/>
</dbReference>
<dbReference type="SUPFAM" id="SSF52540">
    <property type="entry name" value="P-loop containing nucleoside triphosphate hydrolases"/>
    <property type="match status" value="1"/>
</dbReference>
<feature type="compositionally biased region" description="Basic residues" evidence="11">
    <location>
        <begin position="1555"/>
        <end position="1565"/>
    </location>
</feature>
<evidence type="ECO:0000256" key="11">
    <source>
        <dbReference type="SAM" id="MobiDB-lite"/>
    </source>
</evidence>
<feature type="domain" description="Bms1-type G" evidence="13">
    <location>
        <begin position="283"/>
        <end position="449"/>
    </location>
</feature>
<evidence type="ECO:0000313" key="14">
    <source>
        <dbReference type="EMBL" id="CAF0955590.1"/>
    </source>
</evidence>
<dbReference type="GO" id="GO:0000462">
    <property type="term" value="P:maturation of SSU-rRNA from tricistronic rRNA transcript (SSU-rRNA, 5.8S rRNA, LSU-rRNA)"/>
    <property type="evidence" value="ECO:0007669"/>
    <property type="project" value="TreeGrafter"/>
</dbReference>
<feature type="compositionally biased region" description="Basic and acidic residues" evidence="11">
    <location>
        <begin position="223"/>
        <end position="242"/>
    </location>
</feature>
<dbReference type="Pfam" id="PF00009">
    <property type="entry name" value="GTP_EFTU"/>
    <property type="match status" value="1"/>
</dbReference>
<comment type="caution">
    <text evidence="14">The sequence shown here is derived from an EMBL/GenBank/DDBJ whole genome shotgun (WGS) entry which is preliminary data.</text>
</comment>
<sequence>MASTSGENPNESETPEALEQKGFQSRPETHNGAERDLYSWTQTIGDIDVRVKIPQTIKKGKEVKVTLAKQHVKIDLIEPTGARTIINSDLPWPIRAEESTWSLVPGEHIHISMEKAMERWWENFLVDEKKINLKHILPEKSMEDLNQEEQMKIHQMMYDQRQKAMGLPTSEEQKYQDIMKQAWDAEGSPFKGQPFDPSLMEEKRKAFRKQTTGVKAERRKKKKQDEENPESKKATTLEEAKRRNPKAFSIQNPIKAQQEFRRNQDIKEKRIHLPEVDRTPLEPPPVVVALVGPAKVGKSLLMKCLIKNFTRQRLTDIRGPVTVVSGRKRRITFIECRNDINSMIDVAKIADLVLLLIDAKFGFEMETFEFLNIAQIYGLPRIMGVLTHMDLYKKMNKQLNKRKTQLKHRFWTEIYHGAKLFLMSGMKNNEYIQRDVQNLARFISVMKFKPSTWKTSHPFVVADRMEDLTEPELIRTDPLCNRTVCLYGYVRGCPIKSDTPIHIPGCGDYKLTNISALPDPCALPADRSGKTKQARRVLNEKERLLYAPFSGVGGIVYDKDAVYIELGGSHSHRPANNNEKTRPINEYVANILSTKQTIEEKVASSHLKLFADSEPVTAEEEQVPERRKVRFETEDEDVPEEDDDEDQEEDDEDQGEEEDEGEEEEEENDDEESEHEEFGSSWKENISKKFAISYVPNKAINWTKLVYEKGGEDASVEDMNSNDNNGEVGGLFRVSRRKKINVNDQEDYTLNNQSEKRNWDLDDVCELIRDCFVTGKWEKDKDAAKLLAEDDEMNDDDEDLFGDFEDLETGEKSEEKDNEEMEFDDDDDDEGDEDGGGKDDEEAKLRSKKAKLKSTFDAEYDQSKDPDSKYLDELKKEVEIQTKLNRSEFENMPDDVRVLYEGYRPGMYVRCELTQLPCEFVNNFDPRYITILGGMPVTESHTGYIQVRLKKHRWHKKILKSKDPLIVSLGWRRFQTIPYYFIQDHNMRHRLLKYTPQHMYCHAIFYGPITPQNTGFIAVQQTAGRTDFRVTATGVVIDLDKSTKIVKKLKLIGTPYKIFKKTAFIKGMFNSSLEVAKFQGASIRTVSGIRGQIKKISKEHPGAFRATFEDKILLSDIVFLRAWLPLQIPKFYTPVTNLLMSPEQKDQWQGLRQLGQLKRDMNIRNEPSVDSLYKPIERKERVFRPLQIPTQLQRDLPFHLKPKPTEATTVRDPIEEKQRVAVILEPQEKKIADIMKMFTTVYKDRLKTKQKNQEGRNAQYQKQQKVQELKRLQKHKQLKKVMTTVLHQPTLTESLTLLGWKLKRDAEIRERKDEANFECDVEPTSTSYAAFEYMSTTDDGYDPYASLNVDLCLEVDALDLNNTSQQNNDDYDPYEVFMRMNTRRTANGRERPPLAVLPSHSTSPLVNNYRHYNFADDDTPVKYPLAIGHVDRRVKTPNIRGGYTNRPSFEEDRRSRGGMTNRPVVPPSTSSYRQPSTMIPRRGAPASYSGTRGNNYQIRRSIPPPPRLYPRSEYPPSASSKRVTFRHSNDFNSGDDFDEDEEDDDSLEGELHQPIQRRNKPPRRTAARIAVQRFRAGHLRSSIADDDLDDDIAPTVTEMDMLEDQELDDEENDEEMNVQTASTKTMSSPAKLLPPPAAPPVKPTGGTIKSSYIGNMLPSFYEQLPESKKMLLQDATIDSSSNSIMNIDGSTKSQIEIVSPGKKQAGLTTEHIEGPGGEEIIDEENRLQFRNTTIAQPNKRSTGYQNSKRYYDNEDEEEEQQQMRKRSRPNDDDYSVNSNNRQSQYAKQNRYRKYEDDEEYDINQDSQQQQQEEEFHQTIRVPARRGRPPSQHHHHQQQQQQQQEDPSKKYARIISQFEEQHGLKFGDMRVFAPKLRLRISSVNVNWINLPPIPKLPNKVHQ</sequence>
<dbReference type="InterPro" id="IPR030387">
    <property type="entry name" value="G_Bms1/Tsr1_dom"/>
</dbReference>
<evidence type="ECO:0008006" key="16">
    <source>
        <dbReference type="Google" id="ProtNLM"/>
    </source>
</evidence>
<evidence type="ECO:0000256" key="1">
    <source>
        <dbReference type="ARBA" id="ARBA00004604"/>
    </source>
</evidence>
<keyword evidence="3" id="KW-0597">Phosphoprotein</keyword>
<feature type="region of interest" description="Disordered" evidence="11">
    <location>
        <begin position="1"/>
        <end position="37"/>
    </location>
</feature>
<accession>A0A814DL59</accession>
<feature type="compositionally biased region" description="Polar residues" evidence="11">
    <location>
        <begin position="1731"/>
        <end position="1748"/>
    </location>
</feature>
<dbReference type="InterPro" id="IPR007034">
    <property type="entry name" value="BMS1_TSR1_C"/>
</dbReference>
<evidence type="ECO:0000256" key="7">
    <source>
        <dbReference type="ARBA" id="ARBA00023134"/>
    </source>
</evidence>
<dbReference type="EMBL" id="CAJNOR010000589">
    <property type="protein sequence ID" value="CAF0955590.1"/>
    <property type="molecule type" value="Genomic_DNA"/>
</dbReference>
<evidence type="ECO:0000259" key="13">
    <source>
        <dbReference type="PROSITE" id="PS51714"/>
    </source>
</evidence>
<feature type="compositionally biased region" description="Polar residues" evidence="11">
    <location>
        <begin position="1"/>
        <end position="12"/>
    </location>
</feature>
<feature type="compositionally biased region" description="Basic and acidic residues" evidence="11">
    <location>
        <begin position="623"/>
        <end position="632"/>
    </location>
</feature>
<feature type="compositionally biased region" description="Acidic residues" evidence="11">
    <location>
        <begin position="633"/>
        <end position="675"/>
    </location>
</feature>
<evidence type="ECO:0000256" key="3">
    <source>
        <dbReference type="ARBA" id="ARBA00022553"/>
    </source>
</evidence>
<keyword evidence="8" id="KW-0539">Nucleus</keyword>
<dbReference type="GO" id="GO:0003924">
    <property type="term" value="F:GTPase activity"/>
    <property type="evidence" value="ECO:0007669"/>
    <property type="project" value="InterPro"/>
</dbReference>
<protein>
    <recommendedName>
        <fullName evidence="16">Ribosome biogenesis protein BMS1-like protein</fullName>
    </recommendedName>
</protein>
<feature type="compositionally biased region" description="Acidic residues" evidence="11">
    <location>
        <begin position="1604"/>
        <end position="1616"/>
    </location>
</feature>
<dbReference type="CDD" id="cd01882">
    <property type="entry name" value="BMS1"/>
    <property type="match status" value="1"/>
</dbReference>
<evidence type="ECO:0000256" key="4">
    <source>
        <dbReference type="ARBA" id="ARBA00022741"/>
    </source>
</evidence>
<keyword evidence="4" id="KW-0547">Nucleotide-binding</keyword>
<comment type="catalytic activity">
    <reaction evidence="9">
        <text>GTP + H2O = GDP + phosphate + H(+)</text>
        <dbReference type="Rhea" id="RHEA:19669"/>
        <dbReference type="ChEBI" id="CHEBI:15377"/>
        <dbReference type="ChEBI" id="CHEBI:15378"/>
        <dbReference type="ChEBI" id="CHEBI:37565"/>
        <dbReference type="ChEBI" id="CHEBI:43474"/>
        <dbReference type="ChEBI" id="CHEBI:58189"/>
    </reaction>
    <physiologicalReaction direction="left-to-right" evidence="9">
        <dbReference type="Rhea" id="RHEA:19670"/>
    </physiologicalReaction>
</comment>
<dbReference type="InterPro" id="IPR007052">
    <property type="entry name" value="CS_dom"/>
</dbReference>
<dbReference type="GO" id="GO:0034511">
    <property type="term" value="F:U3 snoRNA binding"/>
    <property type="evidence" value="ECO:0007669"/>
    <property type="project" value="TreeGrafter"/>
</dbReference>
<feature type="compositionally biased region" description="Basic and acidic residues" evidence="11">
    <location>
        <begin position="835"/>
        <end position="845"/>
    </location>
</feature>
<feature type="compositionally biased region" description="Polar residues" evidence="11">
    <location>
        <begin position="1618"/>
        <end position="1628"/>
    </location>
</feature>
<feature type="compositionally biased region" description="Acidic residues" evidence="11">
    <location>
        <begin position="789"/>
        <end position="808"/>
    </location>
</feature>
<keyword evidence="6" id="KW-0067">ATP-binding</keyword>
<reference evidence="14" key="1">
    <citation type="submission" date="2021-02" db="EMBL/GenBank/DDBJ databases">
        <authorList>
            <person name="Nowell W R."/>
        </authorList>
    </citation>
    <scope>NUCLEOTIDE SEQUENCE</scope>
</reference>
<feature type="domain" description="CS" evidence="12">
    <location>
        <begin position="33"/>
        <end position="125"/>
    </location>
</feature>
<dbReference type="Proteomes" id="UP000663828">
    <property type="component" value="Unassembled WGS sequence"/>
</dbReference>
<dbReference type="GO" id="GO:0005524">
    <property type="term" value="F:ATP binding"/>
    <property type="evidence" value="ECO:0007669"/>
    <property type="project" value="UniProtKB-KW"/>
</dbReference>
<evidence type="ECO:0000256" key="2">
    <source>
        <dbReference type="ARBA" id="ARBA00022517"/>
    </source>
</evidence>
<evidence type="ECO:0000259" key="12">
    <source>
        <dbReference type="PROSITE" id="PS51203"/>
    </source>
</evidence>
<keyword evidence="5" id="KW-0378">Hydrolase</keyword>
<dbReference type="FunFam" id="3.40.50.300:FF:000105">
    <property type="entry name" value="BMS1 ribosome biogenesis factor"/>
    <property type="match status" value="1"/>
</dbReference>
<feature type="compositionally biased region" description="Acidic residues" evidence="11">
    <location>
        <begin position="1533"/>
        <end position="1548"/>
    </location>
</feature>
<evidence type="ECO:0000256" key="10">
    <source>
        <dbReference type="ARBA" id="ARBA00061391"/>
    </source>
</evidence>
<dbReference type="SMART" id="SM01362">
    <property type="entry name" value="DUF663"/>
    <property type="match status" value="1"/>
</dbReference>
<dbReference type="InterPro" id="IPR039761">
    <property type="entry name" value="Bms1/Tsr1"/>
</dbReference>
<organism evidence="14 15">
    <name type="scientific">Adineta ricciae</name>
    <name type="common">Rotifer</name>
    <dbReference type="NCBI Taxonomy" id="249248"/>
    <lineage>
        <taxon>Eukaryota</taxon>
        <taxon>Metazoa</taxon>
        <taxon>Spiralia</taxon>
        <taxon>Gnathifera</taxon>
        <taxon>Rotifera</taxon>
        <taxon>Eurotatoria</taxon>
        <taxon>Bdelloidea</taxon>
        <taxon>Adinetida</taxon>
        <taxon>Adinetidae</taxon>
        <taxon>Adineta</taxon>
    </lineage>
</organism>
<feature type="compositionally biased region" description="Basic residues" evidence="11">
    <location>
        <begin position="1822"/>
        <end position="1836"/>
    </location>
</feature>
<feature type="compositionally biased region" description="Polar residues" evidence="11">
    <location>
        <begin position="1775"/>
        <end position="1787"/>
    </location>
</feature>
<dbReference type="PANTHER" id="PTHR12858:SF2">
    <property type="entry name" value="RIBOSOME BIOGENESIS PROTEIN BMS1 HOMOLOG"/>
    <property type="match status" value="1"/>
</dbReference>
<evidence type="ECO:0000256" key="5">
    <source>
        <dbReference type="ARBA" id="ARBA00022801"/>
    </source>
</evidence>
<dbReference type="Pfam" id="PF04969">
    <property type="entry name" value="CS"/>
    <property type="match status" value="1"/>
</dbReference>
<dbReference type="GO" id="GO:0030686">
    <property type="term" value="C:90S preribosome"/>
    <property type="evidence" value="ECO:0007669"/>
    <property type="project" value="TreeGrafter"/>
</dbReference>
<dbReference type="Gene3D" id="2.60.40.790">
    <property type="match status" value="1"/>
</dbReference>
<evidence type="ECO:0000256" key="8">
    <source>
        <dbReference type="ARBA" id="ARBA00023242"/>
    </source>
</evidence>
<keyword evidence="2" id="KW-0690">Ribosome biogenesis</keyword>
<dbReference type="CDD" id="cd06467">
    <property type="entry name" value="p23_NUDC_like"/>
    <property type="match status" value="1"/>
</dbReference>
<dbReference type="Gene3D" id="3.40.50.300">
    <property type="entry name" value="P-loop containing nucleotide triphosphate hydrolases"/>
    <property type="match status" value="1"/>
</dbReference>
<keyword evidence="15" id="KW-1185">Reference proteome</keyword>
<dbReference type="InterPro" id="IPR037875">
    <property type="entry name" value="Bms1_N"/>
</dbReference>
<name>A0A814DL59_ADIRI</name>
<feature type="region of interest" description="Disordered" evidence="11">
    <location>
        <begin position="1436"/>
        <end position="1565"/>
    </location>
</feature>
<proteinExistence type="inferred from homology"/>
<feature type="region of interest" description="Disordered" evidence="11">
    <location>
        <begin position="788"/>
        <end position="846"/>
    </location>
</feature>
<dbReference type="InterPro" id="IPR000795">
    <property type="entry name" value="T_Tr_GTP-bd_dom"/>
</dbReference>
<dbReference type="Pfam" id="PF08142">
    <property type="entry name" value="AARP2CN"/>
    <property type="match status" value="1"/>
</dbReference>
<dbReference type="InterPro" id="IPR027417">
    <property type="entry name" value="P-loop_NTPase"/>
</dbReference>
<feature type="region of interest" description="Disordered" evidence="11">
    <location>
        <begin position="205"/>
        <end position="250"/>
    </location>
</feature>
<dbReference type="InterPro" id="IPR008978">
    <property type="entry name" value="HSP20-like_chaperone"/>
</dbReference>
<comment type="subcellular location">
    <subcellularLocation>
        <location evidence="1">Nucleus</location>
        <location evidence="1">Nucleolus</location>
    </subcellularLocation>
</comment>
<comment type="similarity">
    <text evidence="10">Belongs to the TRAFAC class translation factor GTPase superfamily. Bms1-like GTPase family. BMS1 subfamily.</text>
</comment>
<feature type="compositionally biased region" description="Pro residues" evidence="11">
    <location>
        <begin position="1632"/>
        <end position="1642"/>
    </location>
</feature>
<keyword evidence="7" id="KW-0342">GTP-binding</keyword>
<feature type="region of interest" description="Disordered" evidence="11">
    <location>
        <begin position="613"/>
        <end position="682"/>
    </location>
</feature>
<gene>
    <name evidence="14" type="ORF">XAT740_LOCUS10903</name>
</gene>
<dbReference type="GO" id="GO:0005654">
    <property type="term" value="C:nucleoplasm"/>
    <property type="evidence" value="ECO:0007669"/>
    <property type="project" value="UniProtKB-ARBA"/>
</dbReference>
<feature type="compositionally biased region" description="Polar residues" evidence="11">
    <location>
        <begin position="1467"/>
        <end position="1477"/>
    </location>
</feature>
<dbReference type="SUPFAM" id="SSF49764">
    <property type="entry name" value="HSP20-like chaperones"/>
    <property type="match status" value="1"/>
</dbReference>
<dbReference type="PROSITE" id="PS51714">
    <property type="entry name" value="G_BMS1"/>
    <property type="match status" value="1"/>
</dbReference>